<dbReference type="InterPro" id="IPR007865">
    <property type="entry name" value="Aminopep_P_N"/>
</dbReference>
<dbReference type="KEGG" id="soy:115884609"/>
<dbReference type="CDD" id="cd01087">
    <property type="entry name" value="Prolidase"/>
    <property type="match status" value="1"/>
</dbReference>
<dbReference type="Gene3D" id="3.40.350.10">
    <property type="entry name" value="Creatinase/prolidase N-terminal domain"/>
    <property type="match status" value="1"/>
</dbReference>
<reference evidence="8" key="1">
    <citation type="submission" date="2025-08" db="UniProtKB">
        <authorList>
            <consortium name="RefSeq"/>
        </authorList>
    </citation>
    <scope>IDENTIFICATION</scope>
    <source>
        <tissue evidence="8">Gonads</tissue>
    </source>
</reference>
<dbReference type="GO" id="GO:0030145">
    <property type="term" value="F:manganese ion binding"/>
    <property type="evidence" value="ECO:0007669"/>
    <property type="project" value="InterPro"/>
</dbReference>
<organism evidence="7 8">
    <name type="scientific">Sitophilus oryzae</name>
    <name type="common">Rice weevil</name>
    <name type="synonym">Curculio oryzae</name>
    <dbReference type="NCBI Taxonomy" id="7048"/>
    <lineage>
        <taxon>Eukaryota</taxon>
        <taxon>Metazoa</taxon>
        <taxon>Ecdysozoa</taxon>
        <taxon>Arthropoda</taxon>
        <taxon>Hexapoda</taxon>
        <taxon>Insecta</taxon>
        <taxon>Pterygota</taxon>
        <taxon>Neoptera</taxon>
        <taxon>Endopterygota</taxon>
        <taxon>Coleoptera</taxon>
        <taxon>Polyphaga</taxon>
        <taxon>Cucujiformia</taxon>
        <taxon>Curculionidae</taxon>
        <taxon>Dryophthorinae</taxon>
        <taxon>Sitophilus</taxon>
    </lineage>
</organism>
<keyword evidence="4" id="KW-0378">Hydrolase</keyword>
<gene>
    <name evidence="8" type="primary">LOC115884609</name>
</gene>
<evidence type="ECO:0000313" key="8">
    <source>
        <dbReference type="RefSeq" id="XP_030759103.1"/>
    </source>
</evidence>
<dbReference type="PANTHER" id="PTHR43226:SF4">
    <property type="entry name" value="XAA-PRO AMINOPEPTIDASE 3"/>
    <property type="match status" value="1"/>
</dbReference>
<dbReference type="InParanoid" id="A0A6J2Y5K2"/>
<evidence type="ECO:0000256" key="4">
    <source>
        <dbReference type="ARBA" id="ARBA00022801"/>
    </source>
</evidence>
<dbReference type="RefSeq" id="XP_030759103.1">
    <property type="nucleotide sequence ID" value="XM_030903243.1"/>
</dbReference>
<dbReference type="Pfam" id="PF00557">
    <property type="entry name" value="Peptidase_M24"/>
    <property type="match status" value="1"/>
</dbReference>
<name>A0A6J2Y5K2_SITOR</name>
<dbReference type="AlphaFoldDB" id="A0A6J2Y5K2"/>
<keyword evidence="5" id="KW-0464">Manganese</keyword>
<comment type="similarity">
    <text evidence="2">Belongs to the peptidase M24B family.</text>
</comment>
<dbReference type="GO" id="GO:0006508">
    <property type="term" value="P:proteolysis"/>
    <property type="evidence" value="ECO:0007669"/>
    <property type="project" value="TreeGrafter"/>
</dbReference>
<dbReference type="InterPro" id="IPR036005">
    <property type="entry name" value="Creatinase/aminopeptidase-like"/>
</dbReference>
<dbReference type="GO" id="GO:0070006">
    <property type="term" value="F:metalloaminopeptidase activity"/>
    <property type="evidence" value="ECO:0007669"/>
    <property type="project" value="InterPro"/>
</dbReference>
<keyword evidence="8" id="KW-0645">Protease</keyword>
<dbReference type="Proteomes" id="UP000504635">
    <property type="component" value="Unplaced"/>
</dbReference>
<dbReference type="OrthoDB" id="4215474at2759"/>
<dbReference type="PANTHER" id="PTHR43226">
    <property type="entry name" value="XAA-PRO AMINOPEPTIDASE 3"/>
    <property type="match status" value="1"/>
</dbReference>
<evidence type="ECO:0000259" key="6">
    <source>
        <dbReference type="SMART" id="SM01011"/>
    </source>
</evidence>
<evidence type="ECO:0000256" key="5">
    <source>
        <dbReference type="ARBA" id="ARBA00023211"/>
    </source>
</evidence>
<sequence>MISFKNRLFLHLGINLTKNFCTKAARNKVKCDLSSKKTLGQPTQYTHPHLIGENEVTPLIKKEEYQNRRQKLVESISEYALKCNAPSKSHMIIIPSANKQFMSDKIPYIFRQNSDFLYLTGCQEPNTCVVITTSKSPSGHRTTLFTRDKDSHAELWDGPRTHPEDAPDFFGVDQSLPISELPNFINSFRKSSSVVNLWYDLESNVSTETSNIVRDYLKECGNKHFESPRNFIHKLRLYKSTAEIALMQKSCDIASKAIAETMEYSRPGIGENQLFAKVDYECRARGAEFLAYPPVVAGGSRATIIHYINNNQLVYGNEMVLMDAGCEYHGYASDITRTWPVNGKFTNCQKEIYQIVLEVQKELINLCSKLPTLDMLFECMCLLLGRKLQEIGLVGVQPSDSYIMKAAYQLCPHHVSHYLGMDVHDTSSISRNIKIEPGMVITIEPGIYISEKSKIPKDYHGIGVRIEDDILITVNGPVVLSRRCPKEIDDIEAIASRGAKN</sequence>
<dbReference type="Gene3D" id="3.90.230.10">
    <property type="entry name" value="Creatinase/methionine aminopeptidase superfamily"/>
    <property type="match status" value="1"/>
</dbReference>
<dbReference type="InterPro" id="IPR000994">
    <property type="entry name" value="Pept_M24"/>
</dbReference>
<dbReference type="SUPFAM" id="SSF55920">
    <property type="entry name" value="Creatinase/aminopeptidase"/>
    <property type="match status" value="1"/>
</dbReference>
<proteinExistence type="inferred from homology"/>
<evidence type="ECO:0000313" key="7">
    <source>
        <dbReference type="Proteomes" id="UP000504635"/>
    </source>
</evidence>
<dbReference type="GeneID" id="115884609"/>
<dbReference type="Pfam" id="PF05195">
    <property type="entry name" value="AMP_N"/>
    <property type="match status" value="1"/>
</dbReference>
<dbReference type="InterPro" id="IPR052433">
    <property type="entry name" value="X-Pro_dipept-like"/>
</dbReference>
<evidence type="ECO:0000256" key="2">
    <source>
        <dbReference type="ARBA" id="ARBA00008766"/>
    </source>
</evidence>
<feature type="domain" description="Aminopeptidase P N-terminal" evidence="6">
    <location>
        <begin position="60"/>
        <end position="206"/>
    </location>
</feature>
<dbReference type="SMART" id="SM01011">
    <property type="entry name" value="AMP_N"/>
    <property type="match status" value="1"/>
</dbReference>
<comment type="cofactor">
    <cofactor evidence="1">
        <name>Mn(2+)</name>
        <dbReference type="ChEBI" id="CHEBI:29035"/>
    </cofactor>
</comment>
<evidence type="ECO:0000256" key="1">
    <source>
        <dbReference type="ARBA" id="ARBA00001936"/>
    </source>
</evidence>
<keyword evidence="3" id="KW-0479">Metal-binding</keyword>
<keyword evidence="7" id="KW-1185">Reference proteome</keyword>
<evidence type="ECO:0000256" key="3">
    <source>
        <dbReference type="ARBA" id="ARBA00022723"/>
    </source>
</evidence>
<protein>
    <submittedName>
        <fullName evidence="8">Xaa-Pro aminopeptidase 3 isoform X1</fullName>
    </submittedName>
</protein>
<keyword evidence="8" id="KW-0031">Aminopeptidase</keyword>
<dbReference type="SUPFAM" id="SSF53092">
    <property type="entry name" value="Creatinase/prolidase N-terminal domain"/>
    <property type="match status" value="1"/>
</dbReference>
<dbReference type="InterPro" id="IPR029149">
    <property type="entry name" value="Creatin/AminoP/Spt16_N"/>
</dbReference>
<accession>A0A6J2Y5K2</accession>
<dbReference type="FunCoup" id="A0A6J2Y5K2">
    <property type="interactions" value="1035"/>
</dbReference>
<dbReference type="GO" id="GO:0005739">
    <property type="term" value="C:mitochondrion"/>
    <property type="evidence" value="ECO:0007669"/>
    <property type="project" value="TreeGrafter"/>
</dbReference>